<dbReference type="AlphaFoldDB" id="E6PJT3"/>
<dbReference type="PANTHER" id="PTHR37691">
    <property type="entry name" value="BLR3518 PROTEIN"/>
    <property type="match status" value="1"/>
</dbReference>
<dbReference type="Gene3D" id="3.40.1260.10">
    <property type="entry name" value="DsrEFH-like"/>
    <property type="match status" value="1"/>
</dbReference>
<reference evidence="1" key="1">
    <citation type="submission" date="2009-10" db="EMBL/GenBank/DDBJ databases">
        <title>Diversity of trophic interactions inside an arsenic-rich microbial ecosystem.</title>
        <authorList>
            <person name="Bertin P.N."/>
            <person name="Heinrich-Salmeron A."/>
            <person name="Pelletier E."/>
            <person name="Goulhen-Chollet F."/>
            <person name="Arsene-Ploetze F."/>
            <person name="Gallien S."/>
            <person name="Calteau A."/>
            <person name="Vallenet D."/>
            <person name="Casiot C."/>
            <person name="Chane-Woon-Ming B."/>
            <person name="Giloteaux L."/>
            <person name="Barakat M."/>
            <person name="Bonnefoy V."/>
            <person name="Bruneel O."/>
            <person name="Chandler M."/>
            <person name="Cleiss J."/>
            <person name="Duran R."/>
            <person name="Elbaz-Poulichet F."/>
            <person name="Fonknechten N."/>
            <person name="Lauga B."/>
            <person name="Mornico D."/>
            <person name="Ortet P."/>
            <person name="Schaeffer C."/>
            <person name="Siguier P."/>
            <person name="Alexander Thil Smith A."/>
            <person name="Van Dorsselaer A."/>
            <person name="Weissenbach J."/>
            <person name="Medigue C."/>
            <person name="Le Paslier D."/>
        </authorList>
    </citation>
    <scope>NUCLEOTIDE SEQUENCE</scope>
</reference>
<dbReference type="EMBL" id="CABM01000002">
    <property type="protein sequence ID" value="CBH95232.1"/>
    <property type="molecule type" value="Genomic_DNA"/>
</dbReference>
<protein>
    <submittedName>
        <fullName evidence="1">Uncharacterized protein</fullName>
    </submittedName>
</protein>
<dbReference type="PANTHER" id="PTHR37691:SF1">
    <property type="entry name" value="BLR3518 PROTEIN"/>
    <property type="match status" value="1"/>
</dbReference>
<evidence type="ECO:0000313" key="1">
    <source>
        <dbReference type="EMBL" id="CBH95232.1"/>
    </source>
</evidence>
<sequence length="155" mass="15845">MTSTPTPIRRKVLLASAAAGAAAFSSSARAAGRADADGPVKVVYHITQGDAQASRCLGNVRNHLSAEPTAKIVVVGNGAGIDFMLNGAVDGKGAEFAGLVGGLASQGVSFRVCNNTLTNRKIAKDRVLLDAAIVPSGVSEAANLQYREGYAYICP</sequence>
<dbReference type="InterPro" id="IPR027396">
    <property type="entry name" value="DsrEFH-like"/>
</dbReference>
<dbReference type="PROSITE" id="PS51318">
    <property type="entry name" value="TAT"/>
    <property type="match status" value="1"/>
</dbReference>
<organism evidence="1">
    <name type="scientific">mine drainage metagenome</name>
    <dbReference type="NCBI Taxonomy" id="410659"/>
    <lineage>
        <taxon>unclassified sequences</taxon>
        <taxon>metagenomes</taxon>
        <taxon>ecological metagenomes</taxon>
    </lineage>
</organism>
<comment type="caution">
    <text evidence="1">The sequence shown here is derived from an EMBL/GenBank/DDBJ whole genome shotgun (WGS) entry which is preliminary data.</text>
</comment>
<gene>
    <name evidence="1" type="ORF">CARN2_0619</name>
</gene>
<proteinExistence type="predicted"/>
<dbReference type="Pfam" id="PF02635">
    <property type="entry name" value="DsrE"/>
    <property type="match status" value="1"/>
</dbReference>
<accession>E6PJT3</accession>
<name>E6PJT3_9ZZZZ</name>
<dbReference type="SUPFAM" id="SSF75169">
    <property type="entry name" value="DsrEFH-like"/>
    <property type="match status" value="1"/>
</dbReference>
<dbReference type="InterPro" id="IPR003787">
    <property type="entry name" value="Sulphur_relay_DsrE/F-like"/>
</dbReference>
<dbReference type="InterPro" id="IPR006311">
    <property type="entry name" value="TAT_signal"/>
</dbReference>